<feature type="transmembrane region" description="Helical" evidence="1">
    <location>
        <begin position="99"/>
        <end position="120"/>
    </location>
</feature>
<sequence>MVVFAELQMQGDKHVHVNSGLLKILQKSFDKKRIDVFCDERHKIELSNYIENTDFYNFTNFKYTGEAELKKSAVLKKTVRETLLAYKIFKYAKKEKVELVVFASAFPFTSILLNFFSLLFSQKTIICLHGDIGVLSLKRKKLTTTIYRNVIKFFFLTRPAKVVLLFYGKTIEEKLFNKFPNFNNRNTISIDHPYNYDTKEISDQFIQKSNVITIANIGTGLMNKNSHLFYKLAEKQRLNVENGKVKFIQIGNVSQEVLSYSNKFVEIINNNTFIPFDLFEKEVNKADFFIYFFKEDSLYDLCPSGTFFDALKYKKPIISLRNPFFEFYFKKLGNIGYLCDTVEEMSETINQIIQDNSEKYDDQVLSLNRATKLLSNENIQKEFMDQYKRLNI</sequence>
<keyword evidence="1" id="KW-0472">Membrane</keyword>
<reference evidence="3 4" key="1">
    <citation type="submission" date="2017-05" db="EMBL/GenBank/DDBJ databases">
        <authorList>
            <person name="Varghese N."/>
            <person name="Submissions S."/>
        </authorList>
    </citation>
    <scope>NUCLEOTIDE SEQUENCE [LARGE SCALE GENOMIC DNA]</scope>
    <source>
        <strain evidence="3 4">DSM 19382</strain>
    </source>
</reference>
<reference evidence="2 5" key="2">
    <citation type="submission" date="2019-11" db="EMBL/GenBank/DDBJ databases">
        <title>Flavobacterium resistens genome.</title>
        <authorList>
            <person name="Wilson V.M."/>
            <person name="Newman J.D."/>
        </authorList>
    </citation>
    <scope>NUCLEOTIDE SEQUENCE [LARGE SCALE GENOMIC DNA]</scope>
    <source>
        <strain evidence="2 5">DSM 19382</strain>
    </source>
</reference>
<keyword evidence="5" id="KW-1185">Reference proteome</keyword>
<dbReference type="OrthoDB" id="1122630at2"/>
<name>A0A521EU61_9FLAO</name>
<dbReference type="AlphaFoldDB" id="A0A521EU61"/>
<organism evidence="3 4">
    <name type="scientific">Flavobacterium resistens</name>
    <dbReference type="NCBI Taxonomy" id="443612"/>
    <lineage>
        <taxon>Bacteria</taxon>
        <taxon>Pseudomonadati</taxon>
        <taxon>Bacteroidota</taxon>
        <taxon>Flavobacteriia</taxon>
        <taxon>Flavobacteriales</taxon>
        <taxon>Flavobacteriaceae</taxon>
        <taxon>Flavobacterium</taxon>
    </lineage>
</organism>
<evidence type="ECO:0000313" key="3">
    <source>
        <dbReference type="EMBL" id="SMO86650.1"/>
    </source>
</evidence>
<proteinExistence type="predicted"/>
<keyword evidence="1" id="KW-1133">Transmembrane helix</keyword>
<protein>
    <submittedName>
        <fullName evidence="3">Uncharacterized protein</fullName>
    </submittedName>
</protein>
<gene>
    <name evidence="2" type="ORF">GJU42_08160</name>
    <name evidence="3" type="ORF">SAMN06265349_105309</name>
</gene>
<dbReference type="Gene3D" id="3.40.50.2000">
    <property type="entry name" value="Glycogen Phosphorylase B"/>
    <property type="match status" value="1"/>
</dbReference>
<dbReference type="Proteomes" id="UP000468990">
    <property type="component" value="Unassembled WGS sequence"/>
</dbReference>
<accession>A0A521EU61</accession>
<dbReference type="EMBL" id="FXTA01000005">
    <property type="protein sequence ID" value="SMO86650.1"/>
    <property type="molecule type" value="Genomic_DNA"/>
</dbReference>
<evidence type="ECO:0000313" key="2">
    <source>
        <dbReference type="EMBL" id="MRX67933.1"/>
    </source>
</evidence>
<dbReference type="Proteomes" id="UP000317289">
    <property type="component" value="Unassembled WGS sequence"/>
</dbReference>
<dbReference type="RefSeq" id="WP_142451982.1">
    <property type="nucleotide sequence ID" value="NZ_FXTA01000005.1"/>
</dbReference>
<evidence type="ECO:0000313" key="4">
    <source>
        <dbReference type="Proteomes" id="UP000317289"/>
    </source>
</evidence>
<dbReference type="EMBL" id="WKKG01000003">
    <property type="protein sequence ID" value="MRX67933.1"/>
    <property type="molecule type" value="Genomic_DNA"/>
</dbReference>
<evidence type="ECO:0000313" key="5">
    <source>
        <dbReference type="Proteomes" id="UP000468990"/>
    </source>
</evidence>
<evidence type="ECO:0000256" key="1">
    <source>
        <dbReference type="SAM" id="Phobius"/>
    </source>
</evidence>
<dbReference type="SUPFAM" id="SSF53756">
    <property type="entry name" value="UDP-Glycosyltransferase/glycogen phosphorylase"/>
    <property type="match status" value="1"/>
</dbReference>
<keyword evidence="1" id="KW-0812">Transmembrane</keyword>